<dbReference type="EMBL" id="JBHSFV010000008">
    <property type="protein sequence ID" value="MFC4634987.1"/>
    <property type="molecule type" value="Genomic_DNA"/>
</dbReference>
<dbReference type="NCBIfam" id="TIGR01733">
    <property type="entry name" value="AA-adenyl-dom"/>
    <property type="match status" value="4"/>
</dbReference>
<dbReference type="Gene3D" id="3.30.300.30">
    <property type="match status" value="4"/>
</dbReference>
<feature type="domain" description="Carrier" evidence="4">
    <location>
        <begin position="1012"/>
        <end position="1087"/>
    </location>
</feature>
<name>A0ABV9HXS5_9FLAO</name>
<dbReference type="Gene3D" id="1.10.10.1830">
    <property type="entry name" value="Non-ribosomal peptide synthase, adenylation domain"/>
    <property type="match status" value="1"/>
</dbReference>
<dbReference type="PROSITE" id="PS00012">
    <property type="entry name" value="PHOSPHOPANTETHEINE"/>
    <property type="match status" value="3"/>
</dbReference>
<comment type="cofactor">
    <cofactor evidence="1">
        <name>pantetheine 4'-phosphate</name>
        <dbReference type="ChEBI" id="CHEBI:47942"/>
    </cofactor>
</comment>
<feature type="domain" description="Carrier" evidence="4">
    <location>
        <begin position="2046"/>
        <end position="2121"/>
    </location>
</feature>
<dbReference type="InterPro" id="IPR001242">
    <property type="entry name" value="Condensation_dom"/>
</dbReference>
<proteinExistence type="predicted"/>
<dbReference type="PROSITE" id="PS50075">
    <property type="entry name" value="CARRIER"/>
    <property type="match status" value="4"/>
</dbReference>
<dbReference type="InterPro" id="IPR000873">
    <property type="entry name" value="AMP-dep_synth/lig_dom"/>
</dbReference>
<evidence type="ECO:0000313" key="5">
    <source>
        <dbReference type="EMBL" id="MFC4634987.1"/>
    </source>
</evidence>
<reference evidence="6" key="1">
    <citation type="journal article" date="2019" name="Int. J. Syst. Evol. Microbiol.">
        <title>The Global Catalogue of Microorganisms (GCM) 10K type strain sequencing project: providing services to taxonomists for standard genome sequencing and annotation.</title>
        <authorList>
            <consortium name="The Broad Institute Genomics Platform"/>
            <consortium name="The Broad Institute Genome Sequencing Center for Infectious Disease"/>
            <person name="Wu L."/>
            <person name="Ma J."/>
        </authorList>
    </citation>
    <scope>NUCLEOTIDE SEQUENCE [LARGE SCALE GENOMIC DNA]</scope>
    <source>
        <strain evidence="6">YJ-61-S</strain>
    </source>
</reference>
<feature type="domain" description="Carrier" evidence="4">
    <location>
        <begin position="3092"/>
        <end position="3167"/>
    </location>
</feature>
<dbReference type="InterPro" id="IPR009081">
    <property type="entry name" value="PP-bd_ACP"/>
</dbReference>
<dbReference type="SUPFAM" id="SSF52777">
    <property type="entry name" value="CoA-dependent acyltransferases"/>
    <property type="match status" value="8"/>
</dbReference>
<evidence type="ECO:0000256" key="1">
    <source>
        <dbReference type="ARBA" id="ARBA00001957"/>
    </source>
</evidence>
<dbReference type="CDD" id="cd12117">
    <property type="entry name" value="A_NRPS_Srf_like"/>
    <property type="match status" value="1"/>
</dbReference>
<dbReference type="SMART" id="SM00823">
    <property type="entry name" value="PKS_PP"/>
    <property type="match status" value="2"/>
</dbReference>
<dbReference type="PANTHER" id="PTHR45527:SF1">
    <property type="entry name" value="FATTY ACID SYNTHASE"/>
    <property type="match status" value="1"/>
</dbReference>
<dbReference type="Gene3D" id="2.30.38.10">
    <property type="entry name" value="Luciferase, Domain 3"/>
    <property type="match status" value="3"/>
</dbReference>
<dbReference type="PANTHER" id="PTHR45527">
    <property type="entry name" value="NONRIBOSOMAL PEPTIDE SYNTHETASE"/>
    <property type="match status" value="1"/>
</dbReference>
<dbReference type="InterPro" id="IPR042099">
    <property type="entry name" value="ANL_N_sf"/>
</dbReference>
<dbReference type="CDD" id="cd19531">
    <property type="entry name" value="LCL_NRPS-like"/>
    <property type="match status" value="4"/>
</dbReference>
<dbReference type="InterPro" id="IPR036736">
    <property type="entry name" value="ACP-like_sf"/>
</dbReference>
<organism evidence="5 6">
    <name type="scientific">Dokdonia ponticola</name>
    <dbReference type="NCBI Taxonomy" id="2041041"/>
    <lineage>
        <taxon>Bacteria</taxon>
        <taxon>Pseudomonadati</taxon>
        <taxon>Bacteroidota</taxon>
        <taxon>Flavobacteriia</taxon>
        <taxon>Flavobacteriales</taxon>
        <taxon>Flavobacteriaceae</taxon>
        <taxon>Dokdonia</taxon>
    </lineage>
</organism>
<feature type="domain" description="Carrier" evidence="4">
    <location>
        <begin position="4126"/>
        <end position="4201"/>
    </location>
</feature>
<dbReference type="InterPro" id="IPR020806">
    <property type="entry name" value="PKS_PP-bd"/>
</dbReference>
<dbReference type="Pfam" id="PF13193">
    <property type="entry name" value="AMP-binding_C"/>
    <property type="match status" value="4"/>
</dbReference>
<evidence type="ECO:0000256" key="2">
    <source>
        <dbReference type="ARBA" id="ARBA00022450"/>
    </source>
</evidence>
<keyword evidence="3" id="KW-0597">Phosphoprotein</keyword>
<dbReference type="Gene3D" id="3.40.50.980">
    <property type="match status" value="6"/>
</dbReference>
<evidence type="ECO:0000313" key="6">
    <source>
        <dbReference type="Proteomes" id="UP001596043"/>
    </source>
</evidence>
<dbReference type="SUPFAM" id="SSF47336">
    <property type="entry name" value="ACP-like"/>
    <property type="match status" value="4"/>
</dbReference>
<dbReference type="Gene3D" id="3.30.559.30">
    <property type="entry name" value="Nonribosomal peptide synthetase, condensation domain"/>
    <property type="match status" value="4"/>
</dbReference>
<dbReference type="Gene3D" id="1.10.1200.10">
    <property type="entry name" value="ACP-like"/>
    <property type="match status" value="4"/>
</dbReference>
<gene>
    <name evidence="5" type="ORF">ACFO3O_13785</name>
</gene>
<keyword evidence="2" id="KW-0596">Phosphopantetheine</keyword>
<dbReference type="NCBIfam" id="NF003417">
    <property type="entry name" value="PRK04813.1"/>
    <property type="match status" value="4"/>
</dbReference>
<dbReference type="Gene3D" id="3.30.559.10">
    <property type="entry name" value="Chloramphenicol acetyltransferase-like domain"/>
    <property type="match status" value="4"/>
</dbReference>
<dbReference type="Pfam" id="PF00550">
    <property type="entry name" value="PP-binding"/>
    <property type="match status" value="4"/>
</dbReference>
<sequence length="4215" mass="476205">MIAHLIHTLQSLKIGLKVVDGNLKINAPKGTLTPEIIDQIKMHKSELVALLSSSESIPKAAKKDYYALTSSQQRLWTLSQFEAGNTAYNIFNAFEFKGEIDIDVLSLAYIKLIERHESLRTIFKEDEQGQLSQYIIPMETYTGALQFVDLSDATTHDIRAYSEAMQMQAFNLAQGPLFIGSIVKVADHKHILMFTMHHIIGDGWSMELLNKEFIVLYNGLSLGQEVILPELPIQYKDYSEWQNTDTRKALLEKSKTFWLDTFSGALPVLELPSYKIRPKHKTYNGSSIYHKFSETFTSQLNTYAQQNEATLFMVLMTGINGLLSRYANTRDIILGTPVAGREHSDLENQVGLYLNTLAIRTRFEQTTSFEELLAIQKNTLLNAYTHQEYPFDRLVEELEIKRDISRSVLFDTLVVFQNQQELLFSEEVSLQGIEISSYDHIQKSFSKFDLSFSFAEVGGRIHLNLGYNTDIYLSDFIEKIIYNLECFLEIGISNSKEKIDVIDFLSQEEKQQVLVDFNNTQVTYSKEKTVIDLFLNQAKETPDATAIQCDNKNISYQELDVLSNQLAYYIVNTHKVSKEEIISIKLEKSEWFVISVLAVLKAGCTYLPIDINYPEERITYITSNSDCKLTIDEALLTNFRMSDTTYPREFATEISELAYVIYTSGSTGKPKGVMVGHDSLVNYMLHQSEYYALDKTENILYFSNIAFDASIEQLFLALLNGASLVIVSKDDIMDVTNFSKVLKKHKITHFHATPSYIGQIQDIESCKGLRRIICAGEACPKELAERLGSNVDFYNKYGPTETTISSTIYKYDAQKFIGQSVPIGKPISNTEIYILSEDELLQPMGVVGEICISGDGLSRGYLNQPALTKEKFVFNRFRESGTLYKTGDLGRWLPDGNIEFVGRKDDQVKIRGYRIELGEIENTLVATDSINQAVVTVSEFQGEDVLVAYYTSDEVVDKQVLRTSLRSELPDYMVPSYFVALDMIPLTANGKVDKKALPVIASEDLIKNEYVAPVTEVEQQLVAIWEEVLGMHPIGITDNFFELGGHSLKVTLIVNKIKKELGLELSVKDVFLHPTISEITGLLTESTQISIPKSEDKPSYALTSSQRRLWVLSQFEQGSIAYNIPAVFQLKGSLDITLIEEVFSILIARHESLRTRFMRDDQEEVRQYILSSSDVNFLIEQQDLSDVKDQEAAIADVLEANNSHCFDLSNAPLVKAGLVKLATDDYLLVLNMHHIISDGWSMEVLSKEFMMVYASLVKGEAITLPTLSIQYKDYAEWLATEAGQSKLVASETYWLGQFDGELPILELPTFTARPKIKTYNGNAINHHFSKELSIALRTFSEQRGVSLFMTLMAGLNALLSRYANTTDIVLGTPVAGRDEVALENQIGLYLNTLAIRTQFDNTFSFEELLELQKNTLLDAYAYQEYPFDSLVDTLDVQQDTSRSALFDVIVVLQNQQNLFGGKEVAIKGLEIAPFTKQHRQVSQFDLSFIFSETTDQLSLHLDYNTDIYEKNFIENLVSHLENLFKACLENSNQSITKINFLTEEDTHQLVTSFNDTKVPYNIEKTIVEVFAAQVEKTPDAIALTYNKKQLTYKEIDALSNQMAHYLLSNFELSNEDIVGVILGRSEWLVISLLSVLKTGCAYVPIDPSYPKQRIEYIQEDSNCVITINEAVIDSFLHTENLPTSLPKVHIAPSNLAYVIYTSGSTGRPKGVMIEHRSVLNLCFWHIDVYGVTPSSRGSLYAGIGFDASVWEMYPYLVSGASLFPISDSEVRYDATLLAGFLKEHAITHAYLPTKICEALIAQDITLENTKILTGGEALKFPEGKQGLHIYNNYGPSENTVVTTSFDLKNRVGESIPIGTPVSNTQIYILSEDELLQPLGVVGEICISGDGLSRGYLNQPALTKEKFVFNRFRESGTLYKTGDLGRWLPDGNIEFVGRKDDQVKIRGYRIELGEIENTLVATDNINQAVVTVSEFQGEDVLVAYYTSDELVDKQVLRTSLRSELPDYMVPSYFVALDMIPLTANGKVDKKALPVIASEDLIKNEYVAPVTEVEQQLVAIWEEVLGMHPIGITDNFFELGGHSLKVTLIVNKIKKELGLELSVKDVFLHPTISEITGLLTESTQISIPKSEDKPSYALTSSQRRLWVLSQFEQGSIAYNIPAVFQLKGSLDITLIEEVFSILIARHESLRTRFMRDDQEEVRQYILSSSDVDFLIEQQDLSDVKDQEAAIADVLEANNNHCFDLSNAPLVKAGLVKLATDDYLLVLNMHHIISDGWSMEVLSKEFMMVYASLVKGEAITLPTLSIQYKDYAEWLATEAGQSKLVASEAYWLGQFEEEVPVLELPTFKARPKIKTYNGDYLTHTFSEEVRNQVHTFSENNGVSVFMTLMAGLNALLSRYTNTTDIVLGTPVAGRDQEALENQIGLYLNTLAIRTQFDDKASFDTLLTLQKETLLDAYAHQVYPLDDLINTLDIPRDTSRSALFDIMVVFQNQQNLFGEHKDASIDLEISPYIKQHRQVSQFDISFVFSDQHEELTLQLEYNTDIYDIVFVEKIATHFEELIKECIAKPTRRITEISYTTKSERQQLLYDFNKTDVVYPKDKTIVELFVDQVKETPESIAIIFKNKEYTYRELDEVSNRLANYLLKHYDFAIEDLVGVKLDNNVWQIISIIAILKAGCAYVPIDTNYPVQRIAYMERDSACKVTIDKDVLEAFNSSEEISNVLPAIKYSSNNLAYVMYTSGSTGNPKGVMVEHKNIIRLVKSANFYQLSTTDVLLSTGAFSFDATTFEYWGTLLNGGCLVLCSKDTLLDNELLSSEIKERNVNVMWFTAGWLQMLVDTSIGLFAPLSTVLAGGDKLSPKHIAILKSTYPELEIINGYGPTENTTFSLTYTIPEVGEDIPIGYPISNSTAYILSDNLDVQPIGVVGEICLGGDGLSRGYLNRPDLTAEKFVFNRFCEPSSQAGRSGILYKTGDLGRWLPDGRIAFMGRKDTQVKIRGYRVELSEIEYALLYHNEITQAVVIIKDVEGAKEIVSYIVSKTFVDKQQLRASLRMMLPDYMLPSYYVVLDTIPLTSNGKVDRKSLPEVTLADTIQQEYIAPRTDTEVKIASLWCNILQKHTIGATDNFFELGGHSLKATQLIHEYHQIFQIKLSLKEVFSNQTLESHAVLLEKAKVTTHYKIPNIPKSESYVVSAGQQRLWTLCQLDGGSEVYNMPFHTVLEGDYDIDCFCKAVLAVIDRHEILRTVFKLNDEGELRQYITSSEVLDFKIGYTDFREASDSLGDAMRYINEDAYSSFDLEVGPLFRVSLLRTADDSYIFYYNMHHIISDGWSMAVISKDVLAFYESFKTETPLAIHSLNIQYKDYAAWQLSKLDQDESGIDKAYWTSLLSGELPLLNLPSSLLRPSIKTHHGNGFRTYISKEDTSALKDFSQQYNGSLFISLLSIWNVLFYKYTSAKDIVIGSPVAGRDHADLGDQIGFYVNMLALRNKIHPSESFVSLFNRVKNTTLASYEHQMYPFDHLVEAIDVKRDISRSAIFDVMLVLQNTTDLSSDMIISEEDVTTITDSHKKVSKYDIEIGFQEIGDYLSFDMTYNTDVYEADMIKNLMSHFKQLLHNILKTPLMSLDTIPYLKESEKHYLLHELNNTSITYPKNNTIVDLFVKQAKKTPHSTALICDDKEFTYQELDEKSNELSNYLLSYYELNSEDLIGVKIARDEWMLIAILAILKSGCAYVPIDPNYPQQRIAYIEEDSQCKVTIDKDLLDAFTNENDIPNKPPKVTVTADALAYVIYTSGSTGKPKGVMITHNNAVAMLHWAIREFKYTDFDILYAVTSHCFDLSVYEFFYPLSIGKKIRLLSNGLVIGDYLHTERNVLLNTVPSVIQTLLDKKVIFKNAVAINLAGEAFPLTIADRFAHSGIEMRNLYGPSEDTTYSSYLKLEGSYKRSVPIGKPLDNTQFYILSENLELQPLGVVGEICISGEGLARGYLNQPELTKEKFIDHPYVPGERLYKTGDLGRWLFNGTIEYMGRKDSQVKVRGYRIELGEIEHVLMSCNDIDKAVVMVNKVDNDPVIVTYLVSNSPIDKQKLRVSLGSQLPDYMIPSYYVILDAIPLTPNGKVDKNALPTIEEKDIIKQEYVAPETDIEKRLVEMWGEVLGIKKVGVTDNFFELGGNSLKAMNLIFKIKNEFNTQVNIQQVFVNPTIAFLAVSIENSVWNTQHTKDLKKIII</sequence>
<dbReference type="SUPFAM" id="SSF56801">
    <property type="entry name" value="Acetyl-CoA synthetase-like"/>
    <property type="match status" value="4"/>
</dbReference>
<evidence type="ECO:0000256" key="3">
    <source>
        <dbReference type="ARBA" id="ARBA00022553"/>
    </source>
</evidence>
<dbReference type="InterPro" id="IPR041464">
    <property type="entry name" value="TubC_N"/>
</dbReference>
<dbReference type="Pfam" id="PF00668">
    <property type="entry name" value="Condensation"/>
    <property type="match status" value="4"/>
</dbReference>
<dbReference type="Pfam" id="PF18563">
    <property type="entry name" value="TubC_N"/>
    <property type="match status" value="1"/>
</dbReference>
<dbReference type="InterPro" id="IPR025110">
    <property type="entry name" value="AMP-bd_C"/>
</dbReference>
<dbReference type="CDD" id="cd05930">
    <property type="entry name" value="A_NRPS"/>
    <property type="match status" value="3"/>
</dbReference>
<dbReference type="InterPro" id="IPR020845">
    <property type="entry name" value="AMP-binding_CS"/>
</dbReference>
<dbReference type="PROSITE" id="PS00455">
    <property type="entry name" value="AMP_BINDING"/>
    <property type="match status" value="4"/>
</dbReference>
<dbReference type="InterPro" id="IPR006162">
    <property type="entry name" value="Ppantetheine_attach_site"/>
</dbReference>
<accession>A0ABV9HXS5</accession>
<dbReference type="RefSeq" id="WP_379979771.1">
    <property type="nucleotide sequence ID" value="NZ_JBHSFV010000008.1"/>
</dbReference>
<keyword evidence="6" id="KW-1185">Reference proteome</keyword>
<dbReference type="Gene3D" id="3.40.50.12780">
    <property type="entry name" value="N-terminal domain of ligase-like"/>
    <property type="match status" value="1"/>
</dbReference>
<evidence type="ECO:0000259" key="4">
    <source>
        <dbReference type="PROSITE" id="PS50075"/>
    </source>
</evidence>
<comment type="caution">
    <text evidence="5">The sequence shown here is derived from an EMBL/GenBank/DDBJ whole genome shotgun (WGS) entry which is preliminary data.</text>
</comment>
<dbReference type="InterPro" id="IPR023213">
    <property type="entry name" value="CAT-like_dom_sf"/>
</dbReference>
<dbReference type="InterPro" id="IPR045851">
    <property type="entry name" value="AMP-bd_C_sf"/>
</dbReference>
<dbReference type="Proteomes" id="UP001596043">
    <property type="component" value="Unassembled WGS sequence"/>
</dbReference>
<dbReference type="Pfam" id="PF00501">
    <property type="entry name" value="AMP-binding"/>
    <property type="match status" value="4"/>
</dbReference>
<protein>
    <submittedName>
        <fullName evidence="5">Amino acid adenylation domain-containing protein</fullName>
    </submittedName>
</protein>
<dbReference type="InterPro" id="IPR044894">
    <property type="entry name" value="TubC_N_sf"/>
</dbReference>
<dbReference type="InterPro" id="IPR010071">
    <property type="entry name" value="AA_adenyl_dom"/>
</dbReference>